<dbReference type="AlphaFoldDB" id="A0A9W9YWC4"/>
<evidence type="ECO:0000313" key="1">
    <source>
        <dbReference type="EMBL" id="KAJ7370657.1"/>
    </source>
</evidence>
<dbReference type="OrthoDB" id="10060792at2759"/>
<accession>A0A9W9YWC4</accession>
<organism evidence="1 2">
    <name type="scientific">Desmophyllum pertusum</name>
    <dbReference type="NCBI Taxonomy" id="174260"/>
    <lineage>
        <taxon>Eukaryota</taxon>
        <taxon>Metazoa</taxon>
        <taxon>Cnidaria</taxon>
        <taxon>Anthozoa</taxon>
        <taxon>Hexacorallia</taxon>
        <taxon>Scleractinia</taxon>
        <taxon>Caryophylliina</taxon>
        <taxon>Caryophylliidae</taxon>
        <taxon>Desmophyllum</taxon>
    </lineage>
</organism>
<keyword evidence="2" id="KW-1185">Reference proteome</keyword>
<protein>
    <submittedName>
        <fullName evidence="1">Structural constituent of eye lens</fullName>
    </submittedName>
</protein>
<reference evidence="1" key="1">
    <citation type="submission" date="2023-01" db="EMBL/GenBank/DDBJ databases">
        <title>Genome assembly of the deep-sea coral Lophelia pertusa.</title>
        <authorList>
            <person name="Herrera S."/>
            <person name="Cordes E."/>
        </authorList>
    </citation>
    <scope>NUCLEOTIDE SEQUENCE</scope>
    <source>
        <strain evidence="1">USNM1676648</strain>
        <tissue evidence="1">Polyp</tissue>
    </source>
</reference>
<dbReference type="SUPFAM" id="SSF49764">
    <property type="entry name" value="HSP20-like chaperones"/>
    <property type="match status" value="1"/>
</dbReference>
<name>A0A9W9YWC4_9CNID</name>
<dbReference type="InterPro" id="IPR008978">
    <property type="entry name" value="HSP20-like_chaperone"/>
</dbReference>
<evidence type="ECO:0000313" key="2">
    <source>
        <dbReference type="Proteomes" id="UP001163046"/>
    </source>
</evidence>
<dbReference type="Proteomes" id="UP001163046">
    <property type="component" value="Unassembled WGS sequence"/>
</dbReference>
<dbReference type="EMBL" id="MU826859">
    <property type="protein sequence ID" value="KAJ7370657.1"/>
    <property type="molecule type" value="Genomic_DNA"/>
</dbReference>
<proteinExistence type="predicted"/>
<gene>
    <name evidence="1" type="primary">HSPB9</name>
    <name evidence="1" type="ORF">OS493_030771</name>
</gene>
<dbReference type="Gene3D" id="2.60.40.790">
    <property type="match status" value="1"/>
</dbReference>
<sequence length="218" mass="24539">MAHETTDHFEKLKKRNFQCNSVGKYTPPQKRERKINLLLSGDSERLLTDLLSTPGFSSDVFSRPSDEIATEKVGDIVRIACFDIGTYRPQDMTCRVEGNHVLLQGKRTERISMGVEGAKFSKAIPIPEGVDPKRITTRYNSLDGQYIVEGVKMTSAQFKRKRFSSAYSEESKMTVSVDLGSTRVQERVFSRDGLGMNHFEGASRNSSIFKTTTDKIVI</sequence>
<comment type="caution">
    <text evidence="1">The sequence shown here is derived from an EMBL/GenBank/DDBJ whole genome shotgun (WGS) entry which is preliminary data.</text>
</comment>